<evidence type="ECO:0000313" key="2">
    <source>
        <dbReference type="Proteomes" id="UP000828048"/>
    </source>
</evidence>
<name>A0ACB7ZFU5_9ERIC</name>
<gene>
    <name evidence="1" type="ORF">Vadar_030193</name>
</gene>
<accession>A0ACB7ZFU5</accession>
<dbReference type="EMBL" id="CM037162">
    <property type="protein sequence ID" value="KAH7864495.1"/>
    <property type="molecule type" value="Genomic_DNA"/>
</dbReference>
<reference evidence="1 2" key="1">
    <citation type="journal article" date="2021" name="Hortic Res">
        <title>High-quality reference genome and annotation aids understanding of berry development for evergreen blueberry (Vaccinium darrowii).</title>
        <authorList>
            <person name="Yu J."/>
            <person name="Hulse-Kemp A.M."/>
            <person name="Babiker E."/>
            <person name="Staton M."/>
        </authorList>
    </citation>
    <scope>NUCLEOTIDE SEQUENCE [LARGE SCALE GENOMIC DNA]</scope>
    <source>
        <strain evidence="2">cv. NJ 8807/NJ 8810</strain>
        <tissue evidence="1">Young leaf</tissue>
    </source>
</reference>
<sequence length="344" mass="39604">MYKELLEEYISLSVLPSLREKHDEFMLRELVKRWANHKVMVRCLSRIFHYLDRYFIVRRSLPALNEVGFTCFRDQYSSVNLGINGNHFEFQVYEELKGKVRAAVITLVDQEREGGQIDRALMKNVLVLFVEIRLGRIVDYEKDFQEDDLLKDSASCYSWKALNWIFDDSCPNYMLKVEELSMMYRLCRKIPGGFELIADIFKQHFTAKVTALVQQAEDAAGNKIEDQLQRTSMLEELKELDRGLTTSIALQAEIAVGSLEPGCVRKVIELHDKYMAYVNDCFDNHSLFQKALEEAFAEFCNKNLGCSSAELLASFSDDIPKKGGAKQVSDEAIEDTLQKLQSKL</sequence>
<proteinExistence type="predicted"/>
<comment type="caution">
    <text evidence="1">The sequence shown here is derived from an EMBL/GenBank/DDBJ whole genome shotgun (WGS) entry which is preliminary data.</text>
</comment>
<keyword evidence="2" id="KW-1185">Reference proteome</keyword>
<evidence type="ECO:0000313" key="1">
    <source>
        <dbReference type="EMBL" id="KAH7864495.1"/>
    </source>
</evidence>
<organism evidence="1 2">
    <name type="scientific">Vaccinium darrowii</name>
    <dbReference type="NCBI Taxonomy" id="229202"/>
    <lineage>
        <taxon>Eukaryota</taxon>
        <taxon>Viridiplantae</taxon>
        <taxon>Streptophyta</taxon>
        <taxon>Embryophyta</taxon>
        <taxon>Tracheophyta</taxon>
        <taxon>Spermatophyta</taxon>
        <taxon>Magnoliopsida</taxon>
        <taxon>eudicotyledons</taxon>
        <taxon>Gunneridae</taxon>
        <taxon>Pentapetalae</taxon>
        <taxon>asterids</taxon>
        <taxon>Ericales</taxon>
        <taxon>Ericaceae</taxon>
        <taxon>Vaccinioideae</taxon>
        <taxon>Vaccinieae</taxon>
        <taxon>Vaccinium</taxon>
    </lineage>
</organism>
<dbReference type="Proteomes" id="UP000828048">
    <property type="component" value="Chromosome 12"/>
</dbReference>
<protein>
    <submittedName>
        <fullName evidence="1">Uncharacterized protein</fullName>
    </submittedName>
</protein>